<gene>
    <name evidence="2" type="ORF">B9Y64_19300</name>
</gene>
<protein>
    <submittedName>
        <fullName evidence="2">Uncharacterized protein</fullName>
    </submittedName>
</protein>
<accession>A0A0M0NG47</accession>
<sequence>MMTAGKSATAKPTDEDRREGHLPHSPLELARGKRDRREIFVFQSPKNGRTVTVADLVNFCQALMLEFDPQVEMYVERPRRITVGEKRDLELSFWVGRRDGTQHYQFVIPTKRVASLSVGLVKLPADDELIHMALNQGLVLRLVHENSLASRASEVAVAYELLPLVWANAKIAGARQLEVRIEDMLQNVERLTMSALQLQTGQARFAVACAVASLVYTGRVQLVDYRPGDPDALVEVRHG</sequence>
<proteinExistence type="predicted"/>
<evidence type="ECO:0000313" key="2">
    <source>
        <dbReference type="EMBL" id="PJL24705.1"/>
    </source>
</evidence>
<reference evidence="2 3" key="1">
    <citation type="journal article" date="2017" name="Front. Microbiol.">
        <title>Double-Face Meets the Bacterial World: The Opportunistic Pathogen Stenotrophomonas maltophilia.</title>
        <authorList>
            <person name="Lira F."/>
            <person name="Berg G."/>
            <person name="Martinez J.L."/>
        </authorList>
    </citation>
    <scope>NUCLEOTIDE SEQUENCE [LARGE SCALE GENOMIC DNA]</scope>
    <source>
        <strain evidence="2 3">EA1</strain>
    </source>
</reference>
<dbReference type="EMBL" id="NEQV01000007">
    <property type="protein sequence ID" value="PJL24705.1"/>
    <property type="molecule type" value="Genomic_DNA"/>
</dbReference>
<dbReference type="Proteomes" id="UP000230167">
    <property type="component" value="Unassembled WGS sequence"/>
</dbReference>
<evidence type="ECO:0000256" key="1">
    <source>
        <dbReference type="SAM" id="MobiDB-lite"/>
    </source>
</evidence>
<feature type="compositionally biased region" description="Basic and acidic residues" evidence="1">
    <location>
        <begin position="12"/>
        <end position="22"/>
    </location>
</feature>
<feature type="region of interest" description="Disordered" evidence="1">
    <location>
        <begin position="1"/>
        <end position="27"/>
    </location>
</feature>
<evidence type="ECO:0000313" key="3">
    <source>
        <dbReference type="Proteomes" id="UP000230167"/>
    </source>
</evidence>
<comment type="caution">
    <text evidence="2">The sequence shown here is derived from an EMBL/GenBank/DDBJ whole genome shotgun (WGS) entry which is preliminary data.</text>
</comment>
<dbReference type="AlphaFoldDB" id="A0A0M0NG47"/>
<organism evidence="2 3">
    <name type="scientific">Stenotrophomonas maltophilia</name>
    <name type="common">Pseudomonas maltophilia</name>
    <name type="synonym">Xanthomonas maltophilia</name>
    <dbReference type="NCBI Taxonomy" id="40324"/>
    <lineage>
        <taxon>Bacteria</taxon>
        <taxon>Pseudomonadati</taxon>
        <taxon>Pseudomonadota</taxon>
        <taxon>Gammaproteobacteria</taxon>
        <taxon>Lysobacterales</taxon>
        <taxon>Lysobacteraceae</taxon>
        <taxon>Stenotrophomonas</taxon>
        <taxon>Stenotrophomonas maltophilia group</taxon>
    </lineage>
</organism>
<name>A0A0M0NG47_STEMA</name>